<keyword evidence="2" id="KW-1185">Reference proteome</keyword>
<dbReference type="Proteomes" id="UP000541185">
    <property type="component" value="Unassembled WGS sequence"/>
</dbReference>
<reference evidence="1 2" key="1">
    <citation type="submission" date="2020-04" db="EMBL/GenBank/DDBJ databases">
        <title>Ramlibacter sp. G-1-2-2 isolated from soil.</title>
        <authorList>
            <person name="Dahal R.H."/>
        </authorList>
    </citation>
    <scope>NUCLEOTIDE SEQUENCE [LARGE SCALE GENOMIC DNA]</scope>
    <source>
        <strain evidence="1 2">G-1-2-2</strain>
    </source>
</reference>
<proteinExistence type="predicted"/>
<evidence type="ECO:0000313" key="2">
    <source>
        <dbReference type="Proteomes" id="UP000541185"/>
    </source>
</evidence>
<organism evidence="1 2">
    <name type="scientific">Ramlibacter agri</name>
    <dbReference type="NCBI Taxonomy" id="2728837"/>
    <lineage>
        <taxon>Bacteria</taxon>
        <taxon>Pseudomonadati</taxon>
        <taxon>Pseudomonadota</taxon>
        <taxon>Betaproteobacteria</taxon>
        <taxon>Burkholderiales</taxon>
        <taxon>Comamonadaceae</taxon>
        <taxon>Ramlibacter</taxon>
    </lineage>
</organism>
<gene>
    <name evidence="1" type="ORF">HHL11_01990</name>
</gene>
<sequence>MTENNLQIHFVEKNRSMKPVQPGNNTLWESGDWIVSETRAKALVGGRIHFHEKRGEPSYFGGTIQDYRVLPEEHPNAGKVVFTFLRAQESIGVSAGRDGWRNEQKMVGGTSEESASPDWEQGVDILADALARLPVLQRVDEEVRGVDDAPVLNAQKNARRRIILQTRAQALTVQDLWWQFVVSGTTSQEAYKPGSPSYHFHTAPASMYLVRRFAEVKKNAALGPAAFEAWVLSEFKSVQVPAKSGGTRGFRFVQSNADLVVRLYEHFRHLQDTDPLSAITAATAPTLQQFGELATPGSTLHLLDASLATSDKSSAMLDHLPFHRIGSKQLRNVLVSCGLAKNVLPLDSRWADFLTKQGIAVDKTRLGRDSYYLAVEDLARRALLKLHTAGQRLDIPNLAVLDAIVFLLVP</sequence>
<name>A0A848GYM8_9BURK</name>
<evidence type="ECO:0000313" key="1">
    <source>
        <dbReference type="EMBL" id="NML42501.1"/>
    </source>
</evidence>
<accession>A0A848GYM8</accession>
<dbReference type="RefSeq" id="WP_169416708.1">
    <property type="nucleotide sequence ID" value="NZ_JABBFX010000001.1"/>
</dbReference>
<comment type="caution">
    <text evidence="1">The sequence shown here is derived from an EMBL/GenBank/DDBJ whole genome shotgun (WGS) entry which is preliminary data.</text>
</comment>
<dbReference type="AlphaFoldDB" id="A0A848GYM8"/>
<dbReference type="EMBL" id="JABBFX010000001">
    <property type="protein sequence ID" value="NML42501.1"/>
    <property type="molecule type" value="Genomic_DNA"/>
</dbReference>
<protein>
    <submittedName>
        <fullName evidence="1">Uncharacterized protein</fullName>
    </submittedName>
</protein>